<evidence type="ECO:0000256" key="1">
    <source>
        <dbReference type="SAM" id="Coils"/>
    </source>
</evidence>
<accession>A0A328CXL3</accession>
<feature type="coiled-coil region" evidence="1">
    <location>
        <begin position="11"/>
        <end position="62"/>
    </location>
</feature>
<dbReference type="EMBL" id="NQVE01000215">
    <property type="protein sequence ID" value="RAL37886.1"/>
    <property type="molecule type" value="Genomic_DNA"/>
</dbReference>
<proteinExistence type="predicted"/>
<gene>
    <name evidence="2" type="ORF">DM860_000580</name>
</gene>
<dbReference type="AlphaFoldDB" id="A0A328CXL3"/>
<organism evidence="2 3">
    <name type="scientific">Cuscuta australis</name>
    <dbReference type="NCBI Taxonomy" id="267555"/>
    <lineage>
        <taxon>Eukaryota</taxon>
        <taxon>Viridiplantae</taxon>
        <taxon>Streptophyta</taxon>
        <taxon>Embryophyta</taxon>
        <taxon>Tracheophyta</taxon>
        <taxon>Spermatophyta</taxon>
        <taxon>Magnoliopsida</taxon>
        <taxon>eudicotyledons</taxon>
        <taxon>Gunneridae</taxon>
        <taxon>Pentapetalae</taxon>
        <taxon>asterids</taxon>
        <taxon>lamiids</taxon>
        <taxon>Solanales</taxon>
        <taxon>Convolvulaceae</taxon>
        <taxon>Cuscuteae</taxon>
        <taxon>Cuscuta</taxon>
        <taxon>Cuscuta subgen. Grammica</taxon>
        <taxon>Cuscuta sect. Cleistogrammica</taxon>
    </lineage>
</organism>
<dbReference type="Proteomes" id="UP000249390">
    <property type="component" value="Unassembled WGS sequence"/>
</dbReference>
<name>A0A328CXL3_9ASTE</name>
<comment type="caution">
    <text evidence="2">The sequence shown here is derived from an EMBL/GenBank/DDBJ whole genome shotgun (WGS) entry which is preliminary data.</text>
</comment>
<evidence type="ECO:0000313" key="3">
    <source>
        <dbReference type="Proteomes" id="UP000249390"/>
    </source>
</evidence>
<keyword evidence="1" id="KW-0175">Coiled coil</keyword>
<keyword evidence="3" id="KW-1185">Reference proteome</keyword>
<evidence type="ECO:0000313" key="2">
    <source>
        <dbReference type="EMBL" id="RAL37886.1"/>
    </source>
</evidence>
<reference evidence="2 3" key="1">
    <citation type="submission" date="2018-06" db="EMBL/GenBank/DDBJ databases">
        <title>The Genome of Cuscuta australis (Dodder) Provides Insight into the Evolution of Plant Parasitism.</title>
        <authorList>
            <person name="Liu H."/>
        </authorList>
    </citation>
    <scope>NUCLEOTIDE SEQUENCE [LARGE SCALE GENOMIC DNA]</scope>
    <source>
        <strain evidence="3">cv. Yunnan</strain>
        <tissue evidence="2">Vines</tissue>
    </source>
</reference>
<sequence length="268" mass="31096">MELGTPAPNAREALSERLRVLRKKLISSEEMEKSISGSKPSVESAICELEEIIAEIEQFKIEQQVNAEDWQEIILKWKITNNDQAHHAILHGRVIFTLGHEIAEEDFSFIPYKDEQEIKNIFQELQKINNKHIAQPRFLVSSDQSMLVVNSHLVHIDAWLDRKMKQFMAENFENVFSFNFKRHMKKWWTFLREDFKIIFRGVIKGIAGISRKSLVDKILIEVHEGEICAVKLLPCFNIENIGERDSIVIQDLRAHMMKLIKGGSGMIT</sequence>
<protein>
    <submittedName>
        <fullName evidence="2">Uncharacterized protein</fullName>
    </submittedName>
</protein>